<name>A0A2P4YTM8_9STRA</name>
<reference evidence="1 2" key="1">
    <citation type="journal article" date="2017" name="Genome Biol. Evol.">
        <title>Phytophthora megakarya and P. palmivora, closely related causal agents of cacao black pod rot, underwent increases in genome sizes and gene numbers by different mechanisms.</title>
        <authorList>
            <person name="Ali S.S."/>
            <person name="Shao J."/>
            <person name="Lary D.J."/>
            <person name="Kronmiller B."/>
            <person name="Shen D."/>
            <person name="Strem M.D."/>
            <person name="Amoako-Attah I."/>
            <person name="Akrofi A.Y."/>
            <person name="Begoude B.A."/>
            <person name="Ten Hoopen G.M."/>
            <person name="Coulibaly K."/>
            <person name="Kebe B.I."/>
            <person name="Melnick R.L."/>
            <person name="Guiltinan M.J."/>
            <person name="Tyler B.M."/>
            <person name="Meinhardt L.W."/>
            <person name="Bailey B.A."/>
        </authorList>
    </citation>
    <scope>NUCLEOTIDE SEQUENCE [LARGE SCALE GENOMIC DNA]</scope>
    <source>
        <strain evidence="2">sbr112.9</strain>
    </source>
</reference>
<evidence type="ECO:0000313" key="1">
    <source>
        <dbReference type="EMBL" id="POM81136.1"/>
    </source>
</evidence>
<organism evidence="1 2">
    <name type="scientific">Phytophthora palmivora</name>
    <dbReference type="NCBI Taxonomy" id="4796"/>
    <lineage>
        <taxon>Eukaryota</taxon>
        <taxon>Sar</taxon>
        <taxon>Stramenopiles</taxon>
        <taxon>Oomycota</taxon>
        <taxon>Peronosporomycetes</taxon>
        <taxon>Peronosporales</taxon>
        <taxon>Peronosporaceae</taxon>
        <taxon>Phytophthora</taxon>
    </lineage>
</organism>
<comment type="caution">
    <text evidence="1">The sequence shown here is derived from an EMBL/GenBank/DDBJ whole genome shotgun (WGS) entry which is preliminary data.</text>
</comment>
<gene>
    <name evidence="1" type="ORF">PHPALM_933</name>
</gene>
<dbReference type="AlphaFoldDB" id="A0A2P4YTM8"/>
<dbReference type="OrthoDB" id="128517at2759"/>
<sequence>MIQRVRISAISDLKEFTGKDQDEDRASAWIGKVKYERRVFKVNSTAANSGTVAYYPMPDATDGLGGQKYPTLAIAVPVLRSIERKLKNEKFIRSVGNEEFRRVMGRIDENMWITKLKLWKIKI</sequence>
<proteinExistence type="predicted"/>
<dbReference type="EMBL" id="NCKW01000158">
    <property type="protein sequence ID" value="POM81136.1"/>
    <property type="molecule type" value="Genomic_DNA"/>
</dbReference>
<protein>
    <submittedName>
        <fullName evidence="1">Uncharacterized protein</fullName>
    </submittedName>
</protein>
<accession>A0A2P4YTM8</accession>
<dbReference type="Proteomes" id="UP000237271">
    <property type="component" value="Unassembled WGS sequence"/>
</dbReference>
<evidence type="ECO:0000313" key="2">
    <source>
        <dbReference type="Proteomes" id="UP000237271"/>
    </source>
</evidence>
<keyword evidence="2" id="KW-1185">Reference proteome</keyword>